<dbReference type="PANTHER" id="PTHR39452">
    <property type="entry name" value="CHEY-P PHOSPHATASE CHEX"/>
    <property type="match status" value="1"/>
</dbReference>
<dbReference type="Proteomes" id="UP000237819">
    <property type="component" value="Unassembled WGS sequence"/>
</dbReference>
<dbReference type="Pfam" id="PF13690">
    <property type="entry name" value="CheX"/>
    <property type="match status" value="1"/>
</dbReference>
<dbReference type="GO" id="GO:0006935">
    <property type="term" value="P:chemotaxis"/>
    <property type="evidence" value="ECO:0007669"/>
    <property type="project" value="UniProtKB-KW"/>
</dbReference>
<evidence type="ECO:0000313" key="3">
    <source>
        <dbReference type="EMBL" id="PQO45341.1"/>
    </source>
</evidence>
<evidence type="ECO:0000259" key="2">
    <source>
        <dbReference type="Pfam" id="PF13690"/>
    </source>
</evidence>
<dbReference type="PANTHER" id="PTHR39452:SF1">
    <property type="entry name" value="CHEY-P PHOSPHATASE CHEX"/>
    <property type="match status" value="1"/>
</dbReference>
<dbReference type="InterPro" id="IPR038756">
    <property type="entry name" value="CheX-like"/>
</dbReference>
<protein>
    <submittedName>
        <fullName evidence="3">Chemotaxis protein CheX</fullName>
    </submittedName>
</protein>
<sequence>MQVEFINPFIRSTTNTFETMLGCSIHRDKLCLADQVNERYEVSGIIGLTGRVQGSAVVLLSHDVAVNAAAAMLMMEPSEFDGLSNDVIDAVGEIANMVAGSAKAELEELQLSISLPNVVVGHPPDVRFPSEVKPIAVTFACPWGPMALKVGFTPLPVPA</sequence>
<dbReference type="InterPro" id="IPR028976">
    <property type="entry name" value="CheC-like_sf"/>
</dbReference>
<dbReference type="EMBL" id="PUHZ01000015">
    <property type="protein sequence ID" value="PQO45341.1"/>
    <property type="molecule type" value="Genomic_DNA"/>
</dbReference>
<dbReference type="AlphaFoldDB" id="A0A2S8GLZ3"/>
<evidence type="ECO:0000313" key="4">
    <source>
        <dbReference type="Proteomes" id="UP000237819"/>
    </source>
</evidence>
<dbReference type="CDD" id="cd17906">
    <property type="entry name" value="CheX"/>
    <property type="match status" value="1"/>
</dbReference>
<feature type="domain" description="Chemotaxis phosphatase CheX-like" evidence="2">
    <location>
        <begin position="42"/>
        <end position="139"/>
    </location>
</feature>
<dbReference type="Gene3D" id="3.40.1550.10">
    <property type="entry name" value="CheC-like"/>
    <property type="match status" value="1"/>
</dbReference>
<keyword evidence="1" id="KW-0145">Chemotaxis</keyword>
<dbReference type="InterPro" id="IPR028051">
    <property type="entry name" value="CheX-like_dom"/>
</dbReference>
<evidence type="ECO:0000256" key="1">
    <source>
        <dbReference type="ARBA" id="ARBA00022500"/>
    </source>
</evidence>
<dbReference type="SUPFAM" id="SSF103039">
    <property type="entry name" value="CheC-like"/>
    <property type="match status" value="1"/>
</dbReference>
<organism evidence="3 4">
    <name type="scientific">Blastopirellula marina</name>
    <dbReference type="NCBI Taxonomy" id="124"/>
    <lineage>
        <taxon>Bacteria</taxon>
        <taxon>Pseudomonadati</taxon>
        <taxon>Planctomycetota</taxon>
        <taxon>Planctomycetia</taxon>
        <taxon>Pirellulales</taxon>
        <taxon>Pirellulaceae</taxon>
        <taxon>Blastopirellula</taxon>
    </lineage>
</organism>
<dbReference type="OrthoDB" id="9790435at2"/>
<reference evidence="3 4" key="1">
    <citation type="submission" date="2018-02" db="EMBL/GenBank/DDBJ databases">
        <title>Comparative genomes isolates from brazilian mangrove.</title>
        <authorList>
            <person name="Araujo J.E."/>
            <person name="Taketani R.G."/>
            <person name="Silva M.C.P."/>
            <person name="Loureco M.V."/>
            <person name="Andreote F.D."/>
        </authorList>
    </citation>
    <scope>NUCLEOTIDE SEQUENCE [LARGE SCALE GENOMIC DNA]</scope>
    <source>
        <strain evidence="3 4">Nap-Phe MGV</strain>
    </source>
</reference>
<name>A0A2S8GLZ3_9BACT</name>
<gene>
    <name evidence="3" type="ORF">C5Y93_14905</name>
</gene>
<accession>A0A2S8GLZ3</accession>
<comment type="caution">
    <text evidence="3">The sequence shown here is derived from an EMBL/GenBank/DDBJ whole genome shotgun (WGS) entry which is preliminary data.</text>
</comment>
<proteinExistence type="predicted"/>